<dbReference type="PANTHER" id="PTHR42709:SF11">
    <property type="entry name" value="DEDA FAMILY PROTEIN"/>
    <property type="match status" value="1"/>
</dbReference>
<sequence>MRIFSPLYRRAMTWSRHRHAPWYLGGMSFAESSFFPIPPDVMLAPMSLANPSKAWRFALITTLASVAGGLFGYAIGHYAFDAIEPWLRASQYWDSYQAAVGWFEHWGFWAIFVAGFSPIPYKVFTIAAGALSMALLPFTLASLIGRGARFFLVAGLMAWGGARMEAALHRYIDRLGWATVALVVAGALLYQWAGMS</sequence>
<feature type="transmembrane region" description="Helical" evidence="1">
    <location>
        <begin position="175"/>
        <end position="193"/>
    </location>
</feature>
<dbReference type="PANTHER" id="PTHR42709">
    <property type="entry name" value="ALKALINE PHOSPHATASE LIKE PROTEIN"/>
    <property type="match status" value="1"/>
</dbReference>
<dbReference type="InterPro" id="IPR051311">
    <property type="entry name" value="DedA_domain"/>
</dbReference>
<keyword evidence="1" id="KW-0472">Membrane</keyword>
<dbReference type="GO" id="GO:0005886">
    <property type="term" value="C:plasma membrane"/>
    <property type="evidence" value="ECO:0007669"/>
    <property type="project" value="TreeGrafter"/>
</dbReference>
<accession>A0A106BQ78</accession>
<comment type="caution">
    <text evidence="3">The sequence shown here is derived from an EMBL/GenBank/DDBJ whole genome shotgun (WGS) entry which is preliminary data.</text>
</comment>
<name>A0A106BQ78_THIDE</name>
<keyword evidence="1" id="KW-0812">Transmembrane</keyword>
<protein>
    <submittedName>
        <fullName evidence="3">Membrane protein</fullName>
    </submittedName>
</protein>
<dbReference type="EMBL" id="LDUG01000019">
    <property type="protein sequence ID" value="KVW96655.1"/>
    <property type="molecule type" value="Genomic_DNA"/>
</dbReference>
<dbReference type="Proteomes" id="UP000064243">
    <property type="component" value="Unassembled WGS sequence"/>
</dbReference>
<evidence type="ECO:0000259" key="2">
    <source>
        <dbReference type="Pfam" id="PF09335"/>
    </source>
</evidence>
<feature type="transmembrane region" description="Helical" evidence="1">
    <location>
        <begin position="20"/>
        <end position="37"/>
    </location>
</feature>
<keyword evidence="4" id="KW-1185">Reference proteome</keyword>
<dbReference type="OrthoDB" id="9810270at2"/>
<evidence type="ECO:0000313" key="4">
    <source>
        <dbReference type="Proteomes" id="UP000064243"/>
    </source>
</evidence>
<dbReference type="AlphaFoldDB" id="A0A106BQ78"/>
<dbReference type="PATRIC" id="fig|36861.3.peg.833"/>
<organism evidence="3 4">
    <name type="scientific">Thiobacillus denitrificans</name>
    <dbReference type="NCBI Taxonomy" id="36861"/>
    <lineage>
        <taxon>Bacteria</taxon>
        <taxon>Pseudomonadati</taxon>
        <taxon>Pseudomonadota</taxon>
        <taxon>Betaproteobacteria</taxon>
        <taxon>Nitrosomonadales</taxon>
        <taxon>Thiobacillaceae</taxon>
        <taxon>Thiobacillus</taxon>
    </lineage>
</organism>
<dbReference type="RefSeq" id="WP_059753786.1">
    <property type="nucleotide sequence ID" value="NZ_LDUG01000019.1"/>
</dbReference>
<feature type="transmembrane region" description="Helical" evidence="1">
    <location>
        <begin position="57"/>
        <end position="76"/>
    </location>
</feature>
<reference evidence="3 4" key="1">
    <citation type="journal article" date="2015" name="Appl. Environ. Microbiol.">
        <title>Aerobic and Anaerobic Thiosulfate Oxidation by a Cold-Adapted, Subglacial Chemoautotroph.</title>
        <authorList>
            <person name="Harrold Z.R."/>
            <person name="Skidmore M.L."/>
            <person name="Hamilton T.L."/>
            <person name="Desch L."/>
            <person name="Amada K."/>
            <person name="van Gelder W."/>
            <person name="Glover K."/>
            <person name="Roden E.E."/>
            <person name="Boyd E.S."/>
        </authorList>
    </citation>
    <scope>NUCLEOTIDE SEQUENCE [LARGE SCALE GENOMIC DNA]</scope>
    <source>
        <strain evidence="3 4">RG</strain>
    </source>
</reference>
<proteinExistence type="predicted"/>
<keyword evidence="1" id="KW-1133">Transmembrane helix</keyword>
<gene>
    <name evidence="3" type="ORF">ABW22_06795</name>
</gene>
<dbReference type="Pfam" id="PF09335">
    <property type="entry name" value="VTT_dom"/>
    <property type="match status" value="1"/>
</dbReference>
<dbReference type="InterPro" id="IPR032816">
    <property type="entry name" value="VTT_dom"/>
</dbReference>
<feature type="transmembrane region" description="Helical" evidence="1">
    <location>
        <begin position="150"/>
        <end position="168"/>
    </location>
</feature>
<evidence type="ECO:0000313" key="3">
    <source>
        <dbReference type="EMBL" id="KVW96655.1"/>
    </source>
</evidence>
<evidence type="ECO:0000256" key="1">
    <source>
        <dbReference type="SAM" id="Phobius"/>
    </source>
</evidence>
<feature type="domain" description="VTT" evidence="2">
    <location>
        <begin position="39"/>
        <end position="157"/>
    </location>
</feature>